<gene>
    <name evidence="1" type="ORF">N4T56_20955</name>
</gene>
<evidence type="ECO:0000313" key="1">
    <source>
        <dbReference type="EMBL" id="MCT8988464.1"/>
    </source>
</evidence>
<accession>A0ABT2P766</accession>
<protein>
    <recommendedName>
        <fullName evidence="3">Twin-arginine translocation signal domain-containing protein</fullName>
    </recommendedName>
</protein>
<dbReference type="InterPro" id="IPR006311">
    <property type="entry name" value="TAT_signal"/>
</dbReference>
<dbReference type="RefSeq" id="WP_261734554.1">
    <property type="nucleotide sequence ID" value="NZ_JAODOQ010000001.1"/>
</dbReference>
<proteinExistence type="predicted"/>
<sequence>MSRLPKRGSAGMTRRGFLIAMTAVGVSFGFPRHLMAAMNPASPDGKVLPSEGDIYEPSLWYSIDTAGKIKVNIMRSEMEPTCGYGYCAYFS</sequence>
<reference evidence="1" key="1">
    <citation type="submission" date="2022-09" db="EMBL/GenBank/DDBJ databases">
        <title>Shewanella sp. KJ10-1 sp.nov, isolated from marine algae.</title>
        <authorList>
            <person name="Butt M."/>
            <person name="Lee J.K."/>
            <person name="Kim J.M."/>
            <person name="Choi D.G."/>
        </authorList>
    </citation>
    <scope>NUCLEOTIDE SEQUENCE</scope>
    <source>
        <strain evidence="1">KJ10-1</strain>
    </source>
</reference>
<comment type="caution">
    <text evidence="1">The sequence shown here is derived from an EMBL/GenBank/DDBJ whole genome shotgun (WGS) entry which is preliminary data.</text>
</comment>
<dbReference type="Proteomes" id="UP001431192">
    <property type="component" value="Unassembled WGS sequence"/>
</dbReference>
<name>A0ABT2P766_9GAMM</name>
<organism evidence="1 2">
    <name type="scientific">Shewanella phaeophyticola</name>
    <dbReference type="NCBI Taxonomy" id="2978345"/>
    <lineage>
        <taxon>Bacteria</taxon>
        <taxon>Pseudomonadati</taxon>
        <taxon>Pseudomonadota</taxon>
        <taxon>Gammaproteobacteria</taxon>
        <taxon>Alteromonadales</taxon>
        <taxon>Shewanellaceae</taxon>
        <taxon>Shewanella</taxon>
    </lineage>
</organism>
<evidence type="ECO:0008006" key="3">
    <source>
        <dbReference type="Google" id="ProtNLM"/>
    </source>
</evidence>
<evidence type="ECO:0000313" key="2">
    <source>
        <dbReference type="Proteomes" id="UP001431192"/>
    </source>
</evidence>
<dbReference type="PROSITE" id="PS51318">
    <property type="entry name" value="TAT"/>
    <property type="match status" value="1"/>
</dbReference>
<keyword evidence="2" id="KW-1185">Reference proteome</keyword>
<dbReference type="EMBL" id="JAODOQ010000001">
    <property type="protein sequence ID" value="MCT8988464.1"/>
    <property type="molecule type" value="Genomic_DNA"/>
</dbReference>